<gene>
    <name evidence="2" type="ORF">P4U43_13830</name>
</gene>
<sequence length="181" mass="19727">MRPVPGLYAIYGNAEAWAGLGLDPQPGTALYVGKSEDDLVRRELDTHFAADPTKKPRTGSSTVRRSFAALLRDALDLHAVPRNPDKPGHFSNYGLTPDGDARLTTWMHQHLSLTVWERPAWVAQPLVEVEAAIIHRWMPPLNIRDNPRPLPRLRLARAAMTLEASDSQAGEGSAAGAPASA</sequence>
<name>A0ABT6CZ48_9MICC</name>
<keyword evidence="3" id="KW-1185">Reference proteome</keyword>
<dbReference type="EMBL" id="JAROKN010000045">
    <property type="protein sequence ID" value="MDF9278865.1"/>
    <property type="molecule type" value="Genomic_DNA"/>
</dbReference>
<protein>
    <recommendedName>
        <fullName evidence="1">GIY-YIG catalytic domain-containing protein</fullName>
    </recommendedName>
</protein>
<comment type="caution">
    <text evidence="2">The sequence shown here is derived from an EMBL/GenBank/DDBJ whole genome shotgun (WGS) entry which is preliminary data.</text>
</comment>
<dbReference type="InterPro" id="IPR049311">
    <property type="entry name" value="GIY_YIG_cat"/>
</dbReference>
<dbReference type="Proteomes" id="UP001220456">
    <property type="component" value="Unassembled WGS sequence"/>
</dbReference>
<evidence type="ECO:0000259" key="1">
    <source>
        <dbReference type="Pfam" id="PF20815"/>
    </source>
</evidence>
<evidence type="ECO:0000313" key="3">
    <source>
        <dbReference type="Proteomes" id="UP001220456"/>
    </source>
</evidence>
<evidence type="ECO:0000313" key="2">
    <source>
        <dbReference type="EMBL" id="MDF9278865.1"/>
    </source>
</evidence>
<feature type="domain" description="GIY-YIG catalytic" evidence="1">
    <location>
        <begin position="28"/>
        <end position="148"/>
    </location>
</feature>
<dbReference type="RefSeq" id="WP_404800744.1">
    <property type="nucleotide sequence ID" value="NZ_JAROKN010000045.1"/>
</dbReference>
<proteinExistence type="predicted"/>
<reference evidence="2 3" key="1">
    <citation type="journal article" date="2023" name="Int. J. Syst. Evol. Microbiol.">
        <title>Arthrobacter vasquezii sp. nov., isolated from a soil sample from Union Glacier, Antarctica.</title>
        <authorList>
            <person name="Valenzuela-Ibaceta F."/>
            <person name="Carrasco V."/>
            <person name="Lagos-Moraga S."/>
            <person name="Dietz-Vargas C."/>
            <person name="Navarro C.A."/>
            <person name="Perez-Donoso J.M."/>
        </authorList>
    </citation>
    <scope>NUCLEOTIDE SEQUENCE [LARGE SCALE GENOMIC DNA]</scope>
    <source>
        <strain evidence="2 3">EH-1B-1</strain>
    </source>
</reference>
<accession>A0ABT6CZ48</accession>
<feature type="non-terminal residue" evidence="2">
    <location>
        <position position="181"/>
    </location>
</feature>
<organism evidence="2 3">
    <name type="scientific">Arthrobacter vasquezii</name>
    <dbReference type="NCBI Taxonomy" id="2977629"/>
    <lineage>
        <taxon>Bacteria</taxon>
        <taxon>Bacillati</taxon>
        <taxon>Actinomycetota</taxon>
        <taxon>Actinomycetes</taxon>
        <taxon>Micrococcales</taxon>
        <taxon>Micrococcaceae</taxon>
        <taxon>Arthrobacter</taxon>
    </lineage>
</organism>
<dbReference type="Pfam" id="PF20815">
    <property type="entry name" value="GIY_YIG_2"/>
    <property type="match status" value="1"/>
</dbReference>